<proteinExistence type="predicted"/>
<keyword evidence="2" id="KW-1185">Reference proteome</keyword>
<accession>A0A6A5TMY1</accession>
<gene>
    <name evidence="1" type="ORF">CC80DRAFT_567851</name>
</gene>
<protein>
    <recommendedName>
        <fullName evidence="3">NAD(P)-binding protein</fullName>
    </recommendedName>
</protein>
<reference evidence="1" key="1">
    <citation type="journal article" date="2020" name="Stud. Mycol.">
        <title>101 Dothideomycetes genomes: a test case for predicting lifestyles and emergence of pathogens.</title>
        <authorList>
            <person name="Haridas S."/>
            <person name="Albert R."/>
            <person name="Binder M."/>
            <person name="Bloem J."/>
            <person name="Labutti K."/>
            <person name="Salamov A."/>
            <person name="Andreopoulos B."/>
            <person name="Baker S."/>
            <person name="Barry K."/>
            <person name="Bills G."/>
            <person name="Bluhm B."/>
            <person name="Cannon C."/>
            <person name="Castanera R."/>
            <person name="Culley D."/>
            <person name="Daum C."/>
            <person name="Ezra D."/>
            <person name="Gonzalez J."/>
            <person name="Henrissat B."/>
            <person name="Kuo A."/>
            <person name="Liang C."/>
            <person name="Lipzen A."/>
            <person name="Lutzoni F."/>
            <person name="Magnuson J."/>
            <person name="Mondo S."/>
            <person name="Nolan M."/>
            <person name="Ohm R."/>
            <person name="Pangilinan J."/>
            <person name="Park H.-J."/>
            <person name="Ramirez L."/>
            <person name="Alfaro M."/>
            <person name="Sun H."/>
            <person name="Tritt A."/>
            <person name="Yoshinaga Y."/>
            <person name="Zwiers L.-H."/>
            <person name="Turgeon B."/>
            <person name="Goodwin S."/>
            <person name="Spatafora J."/>
            <person name="Crous P."/>
            <person name="Grigoriev I."/>
        </authorList>
    </citation>
    <scope>NUCLEOTIDE SEQUENCE</scope>
    <source>
        <strain evidence="1">CBS 675.92</strain>
    </source>
</reference>
<dbReference type="AlphaFoldDB" id="A0A6A5TMY1"/>
<sequence>MNFMCCRRRSSGFLLVHLFARIMETINLNLSLEGSRVIVTGDARPIGQVIIDHFVAAGAKVSSLDISHPAEARSSQDDDLSGPLALHYCDGCFQTSCRSCLRSRPPLMGLLRHASR</sequence>
<dbReference type="Proteomes" id="UP000800035">
    <property type="component" value="Unassembled WGS sequence"/>
</dbReference>
<organism evidence="1 2">
    <name type="scientific">Byssothecium circinans</name>
    <dbReference type="NCBI Taxonomy" id="147558"/>
    <lineage>
        <taxon>Eukaryota</taxon>
        <taxon>Fungi</taxon>
        <taxon>Dikarya</taxon>
        <taxon>Ascomycota</taxon>
        <taxon>Pezizomycotina</taxon>
        <taxon>Dothideomycetes</taxon>
        <taxon>Pleosporomycetidae</taxon>
        <taxon>Pleosporales</taxon>
        <taxon>Massarineae</taxon>
        <taxon>Massarinaceae</taxon>
        <taxon>Byssothecium</taxon>
    </lineage>
</organism>
<dbReference type="InterPro" id="IPR036291">
    <property type="entry name" value="NAD(P)-bd_dom_sf"/>
</dbReference>
<dbReference type="Gene3D" id="3.40.50.720">
    <property type="entry name" value="NAD(P)-binding Rossmann-like Domain"/>
    <property type="match status" value="1"/>
</dbReference>
<evidence type="ECO:0008006" key="3">
    <source>
        <dbReference type="Google" id="ProtNLM"/>
    </source>
</evidence>
<name>A0A6A5TMY1_9PLEO</name>
<dbReference type="OrthoDB" id="10253736at2759"/>
<dbReference type="EMBL" id="ML977000">
    <property type="protein sequence ID" value="KAF1954075.1"/>
    <property type="molecule type" value="Genomic_DNA"/>
</dbReference>
<evidence type="ECO:0000313" key="2">
    <source>
        <dbReference type="Proteomes" id="UP000800035"/>
    </source>
</evidence>
<evidence type="ECO:0000313" key="1">
    <source>
        <dbReference type="EMBL" id="KAF1954075.1"/>
    </source>
</evidence>
<dbReference type="SUPFAM" id="SSF51735">
    <property type="entry name" value="NAD(P)-binding Rossmann-fold domains"/>
    <property type="match status" value="1"/>
</dbReference>